<name>A0A4Q2RZF1_9ACTN</name>
<sequence>MSDATPAPTHDESSSVWNTTFLGRPLVVGETAERTRTITQDDVDAFAKASGDYNPLHFDDDFIDDSTMFEGRISHGGLIIGAISEVGAQDIPGPGSVFLSVSWRFVAPVYIPDEVVSRVEVLEVRHDKPIARLKQTVTRSDGQVVLDGEVLTYMSPRKSLLAATEAAKNDA</sequence>
<dbReference type="GO" id="GO:0019171">
    <property type="term" value="F:(3R)-hydroxyacyl-[acyl-carrier-protein] dehydratase activity"/>
    <property type="evidence" value="ECO:0007669"/>
    <property type="project" value="TreeGrafter"/>
</dbReference>
<keyword evidence="4" id="KW-1185">Reference proteome</keyword>
<dbReference type="PANTHER" id="PTHR43437">
    <property type="entry name" value="HYDROXYACYL-THIOESTER DEHYDRATASE TYPE 2, MITOCHONDRIAL-RELATED"/>
    <property type="match status" value="1"/>
</dbReference>
<dbReference type="InterPro" id="IPR029069">
    <property type="entry name" value="HotDog_dom_sf"/>
</dbReference>
<evidence type="ECO:0000313" key="4">
    <source>
        <dbReference type="Proteomes" id="UP000294071"/>
    </source>
</evidence>
<dbReference type="Pfam" id="PF01575">
    <property type="entry name" value="MaoC_dehydratas"/>
    <property type="match status" value="1"/>
</dbReference>
<comment type="caution">
    <text evidence="3">The sequence shown here is derived from an EMBL/GenBank/DDBJ whole genome shotgun (WGS) entry which is preliminary data.</text>
</comment>
<dbReference type="GO" id="GO:0006633">
    <property type="term" value="P:fatty acid biosynthetic process"/>
    <property type="evidence" value="ECO:0007669"/>
    <property type="project" value="TreeGrafter"/>
</dbReference>
<dbReference type="EMBL" id="SDWT01000001">
    <property type="protein sequence ID" value="RYB93073.1"/>
    <property type="molecule type" value="Genomic_DNA"/>
</dbReference>
<dbReference type="OrthoDB" id="9801735at2"/>
<accession>A0A4Q2RZF1</accession>
<dbReference type="RefSeq" id="WP_129397986.1">
    <property type="nucleotide sequence ID" value="NZ_SDWT01000001.1"/>
</dbReference>
<dbReference type="SUPFAM" id="SSF54637">
    <property type="entry name" value="Thioesterase/thiol ester dehydrase-isomerase"/>
    <property type="match status" value="1"/>
</dbReference>
<protein>
    <submittedName>
        <fullName evidence="3">MaoC family dehydratase</fullName>
    </submittedName>
</protein>
<proteinExistence type="inferred from homology"/>
<evidence type="ECO:0000256" key="1">
    <source>
        <dbReference type="ARBA" id="ARBA00005254"/>
    </source>
</evidence>
<gene>
    <name evidence="3" type="ORF">EUA93_01110</name>
</gene>
<organism evidence="3 4">
    <name type="scientific">Nocardioides oleivorans</name>
    <dbReference type="NCBI Taxonomy" id="273676"/>
    <lineage>
        <taxon>Bacteria</taxon>
        <taxon>Bacillati</taxon>
        <taxon>Actinomycetota</taxon>
        <taxon>Actinomycetes</taxon>
        <taxon>Propionibacteriales</taxon>
        <taxon>Nocardioidaceae</taxon>
        <taxon>Nocardioides</taxon>
    </lineage>
</organism>
<feature type="domain" description="MaoC-like" evidence="2">
    <location>
        <begin position="32"/>
        <end position="128"/>
    </location>
</feature>
<comment type="similarity">
    <text evidence="1">Belongs to the enoyl-CoA hydratase/isomerase family.</text>
</comment>
<dbReference type="Proteomes" id="UP000294071">
    <property type="component" value="Unassembled WGS sequence"/>
</dbReference>
<evidence type="ECO:0000259" key="2">
    <source>
        <dbReference type="Pfam" id="PF01575"/>
    </source>
</evidence>
<dbReference type="PANTHER" id="PTHR43437:SF3">
    <property type="entry name" value="HYDROXYACYL-THIOESTER DEHYDRATASE TYPE 2, MITOCHONDRIAL"/>
    <property type="match status" value="1"/>
</dbReference>
<dbReference type="InterPro" id="IPR050965">
    <property type="entry name" value="UPF0336/Enoyl-CoA_hydratase"/>
</dbReference>
<dbReference type="Gene3D" id="3.10.129.10">
    <property type="entry name" value="Hotdog Thioesterase"/>
    <property type="match status" value="1"/>
</dbReference>
<dbReference type="CDD" id="cd03449">
    <property type="entry name" value="R_hydratase"/>
    <property type="match status" value="1"/>
</dbReference>
<reference evidence="3 4" key="1">
    <citation type="submission" date="2019-01" db="EMBL/GenBank/DDBJ databases">
        <title>Novel species of Nocardioides.</title>
        <authorList>
            <person name="Liu Q."/>
            <person name="Xin Y.-H."/>
        </authorList>
    </citation>
    <scope>NUCLEOTIDE SEQUENCE [LARGE SCALE GENOMIC DNA]</scope>
    <source>
        <strain evidence="3 4">CGMCC 4.6882</strain>
    </source>
</reference>
<evidence type="ECO:0000313" key="3">
    <source>
        <dbReference type="EMBL" id="RYB93073.1"/>
    </source>
</evidence>
<dbReference type="InterPro" id="IPR002539">
    <property type="entry name" value="MaoC-like_dom"/>
</dbReference>
<dbReference type="AlphaFoldDB" id="A0A4Q2RZF1"/>